<name>A0A2S4KNX3_9HYPO</name>
<proteinExistence type="predicted"/>
<gene>
    <name evidence="2" type="ORF">TPAR_07895</name>
</gene>
<feature type="compositionally biased region" description="Low complexity" evidence="1">
    <location>
        <begin position="1"/>
        <end position="20"/>
    </location>
</feature>
<organism evidence="2 3">
    <name type="scientific">Tolypocladium paradoxum</name>
    <dbReference type="NCBI Taxonomy" id="94208"/>
    <lineage>
        <taxon>Eukaryota</taxon>
        <taxon>Fungi</taxon>
        <taxon>Dikarya</taxon>
        <taxon>Ascomycota</taxon>
        <taxon>Pezizomycotina</taxon>
        <taxon>Sordariomycetes</taxon>
        <taxon>Hypocreomycetidae</taxon>
        <taxon>Hypocreales</taxon>
        <taxon>Ophiocordycipitaceae</taxon>
        <taxon>Tolypocladium</taxon>
    </lineage>
</organism>
<feature type="region of interest" description="Disordered" evidence="1">
    <location>
        <begin position="1"/>
        <end position="23"/>
    </location>
</feature>
<feature type="region of interest" description="Disordered" evidence="1">
    <location>
        <begin position="408"/>
        <end position="477"/>
    </location>
</feature>
<comment type="caution">
    <text evidence="2">The sequence shown here is derived from an EMBL/GenBank/DDBJ whole genome shotgun (WGS) entry which is preliminary data.</text>
</comment>
<protein>
    <submittedName>
        <fullName evidence="2">Uncharacterized protein</fullName>
    </submittedName>
</protein>
<accession>A0A2S4KNX3</accession>
<evidence type="ECO:0000313" key="2">
    <source>
        <dbReference type="EMBL" id="POR31887.1"/>
    </source>
</evidence>
<evidence type="ECO:0000256" key="1">
    <source>
        <dbReference type="SAM" id="MobiDB-lite"/>
    </source>
</evidence>
<dbReference type="AlphaFoldDB" id="A0A2S4KNX3"/>
<feature type="compositionally biased region" description="Acidic residues" evidence="1">
    <location>
        <begin position="462"/>
        <end position="477"/>
    </location>
</feature>
<keyword evidence="3" id="KW-1185">Reference proteome</keyword>
<feature type="compositionally biased region" description="Acidic residues" evidence="1">
    <location>
        <begin position="408"/>
        <end position="418"/>
    </location>
</feature>
<sequence>DALQQSSPLLPPLLVDSTPTTSPPPLPTPFLLLRTSLFLRASQPFKAFRLRCRAWHRIPSQGATTPMSVSEWPAEGHSSDEETWVARFRRELQTPAADEAGRERNDEPSANSTAVGDFAEFLRNTVPTALIPRPLFSYLYREANARLDMAKAEGVGLADLAIGEDCLPTWPTLHWDPEVESLHASIQNRLIDFEVSRDLGNLVQRDIVTKGNVKLAEARELRVDVQDIVIGANLLPTWHAEQDNELEEHLLVVEDDESETMTSQTDNSLTAPSDVTVITPLTDVFDSSSFPVPQSFSPLSTCDSDDSSEFDDIIELQNLVALQPTYEEYEEDATGRNIVHNVDVVGGPAHSSEVDLEVYLVEDDDEVADLPEVELAIDRATFEHYFGDDDAVDVEVPGMQLFCFGGIEDAESDGDEQGGDLSTPRRAEPLPLFDDEELEENTRATLGTINEAGDSSEHSEELTADEDQSDEEVEDSG</sequence>
<reference evidence="2 3" key="1">
    <citation type="submission" date="2018-01" db="EMBL/GenBank/DDBJ databases">
        <title>Harnessing the power of phylogenomics to disentangle the directionality and signatures of interkingdom host jumping in the parasitic fungal genus Tolypocladium.</title>
        <authorList>
            <person name="Quandt C.A."/>
            <person name="Patterson W."/>
            <person name="Spatafora J.W."/>
        </authorList>
    </citation>
    <scope>NUCLEOTIDE SEQUENCE [LARGE SCALE GENOMIC DNA]</scope>
    <source>
        <strain evidence="2 3">NRBC 100945</strain>
    </source>
</reference>
<dbReference type="OrthoDB" id="4939762at2759"/>
<dbReference type="EMBL" id="PKSG01000967">
    <property type="protein sequence ID" value="POR31887.1"/>
    <property type="molecule type" value="Genomic_DNA"/>
</dbReference>
<dbReference type="Proteomes" id="UP000237481">
    <property type="component" value="Unassembled WGS sequence"/>
</dbReference>
<evidence type="ECO:0000313" key="3">
    <source>
        <dbReference type="Proteomes" id="UP000237481"/>
    </source>
</evidence>
<feature type="non-terminal residue" evidence="2">
    <location>
        <position position="1"/>
    </location>
</feature>